<evidence type="ECO:0000256" key="3">
    <source>
        <dbReference type="ARBA" id="ARBA00022692"/>
    </source>
</evidence>
<name>V5ES57_PHOLE</name>
<evidence type="ECO:0000256" key="7">
    <source>
        <dbReference type="SAM" id="Phobius"/>
    </source>
</evidence>
<feature type="transmembrane region" description="Helical" evidence="7">
    <location>
        <begin position="241"/>
        <end position="265"/>
    </location>
</feature>
<dbReference type="InterPro" id="IPR002898">
    <property type="entry name" value="MotA_ExbB_proton_chnl"/>
</dbReference>
<feature type="transmembrane region" description="Helical" evidence="7">
    <location>
        <begin position="9"/>
        <end position="27"/>
    </location>
</feature>
<comment type="subcellular location">
    <subcellularLocation>
        <location evidence="1">Cell membrane</location>
        <topology evidence="1">Multi-pass membrane protein</topology>
    </subcellularLocation>
    <subcellularLocation>
        <location evidence="6">Membrane</location>
        <topology evidence="6">Multi-pass membrane protein</topology>
    </subcellularLocation>
</comment>
<feature type="transmembrane region" description="Helical" evidence="7">
    <location>
        <begin position="166"/>
        <end position="187"/>
    </location>
</feature>
<feature type="transmembrane region" description="Helical" evidence="7">
    <location>
        <begin position="285"/>
        <end position="309"/>
    </location>
</feature>
<keyword evidence="3 7" id="KW-0812">Transmembrane</keyword>
<keyword evidence="6" id="KW-0653">Protein transport</keyword>
<evidence type="ECO:0000256" key="5">
    <source>
        <dbReference type="ARBA" id="ARBA00023136"/>
    </source>
</evidence>
<feature type="domain" description="MotA/TolQ/ExbB proton channel" evidence="8">
    <location>
        <begin position="217"/>
        <end position="324"/>
    </location>
</feature>
<dbReference type="Proteomes" id="UP000030675">
    <property type="component" value="Unassembled WGS sequence"/>
</dbReference>
<keyword evidence="2" id="KW-1003">Cell membrane</keyword>
<evidence type="ECO:0000313" key="10">
    <source>
        <dbReference type="Proteomes" id="UP000030675"/>
    </source>
</evidence>
<feature type="transmembrane region" description="Helical" evidence="7">
    <location>
        <begin position="127"/>
        <end position="146"/>
    </location>
</feature>
<dbReference type="HOGENOM" id="CLU_831184_0_0_6"/>
<evidence type="ECO:0000256" key="2">
    <source>
        <dbReference type="ARBA" id="ARBA00022475"/>
    </source>
</evidence>
<evidence type="ECO:0000256" key="6">
    <source>
        <dbReference type="RuleBase" id="RU004057"/>
    </source>
</evidence>
<keyword evidence="6" id="KW-0813">Transport</keyword>
<keyword evidence="5 7" id="KW-0472">Membrane</keyword>
<feature type="transmembrane region" description="Helical" evidence="7">
    <location>
        <begin position="94"/>
        <end position="115"/>
    </location>
</feature>
<dbReference type="AlphaFoldDB" id="V5ES57"/>
<evidence type="ECO:0000313" key="9">
    <source>
        <dbReference type="EMBL" id="GAD32606.1"/>
    </source>
</evidence>
<proteinExistence type="inferred from homology"/>
<comment type="similarity">
    <text evidence="6">Belongs to the exbB/tolQ family.</text>
</comment>
<feature type="transmembrane region" description="Helical" evidence="7">
    <location>
        <begin position="33"/>
        <end position="52"/>
    </location>
</feature>
<dbReference type="EMBL" id="DF196823">
    <property type="protein sequence ID" value="GAD32606.1"/>
    <property type="molecule type" value="Genomic_DNA"/>
</dbReference>
<dbReference type="GO" id="GO:0005886">
    <property type="term" value="C:plasma membrane"/>
    <property type="evidence" value="ECO:0007669"/>
    <property type="project" value="UniProtKB-SubCell"/>
</dbReference>
<evidence type="ECO:0000259" key="8">
    <source>
        <dbReference type="Pfam" id="PF01618"/>
    </source>
</evidence>
<protein>
    <submittedName>
        <fullName evidence="9">MotA/TolQ/ExbB proton channel family protein</fullName>
    </submittedName>
</protein>
<evidence type="ECO:0000256" key="4">
    <source>
        <dbReference type="ARBA" id="ARBA00022989"/>
    </source>
</evidence>
<dbReference type="GO" id="GO:0015031">
    <property type="term" value="P:protein transport"/>
    <property type="evidence" value="ECO:0007669"/>
    <property type="project" value="UniProtKB-KW"/>
</dbReference>
<evidence type="ECO:0000256" key="1">
    <source>
        <dbReference type="ARBA" id="ARBA00004651"/>
    </source>
</evidence>
<dbReference type="RefSeq" id="WP_023935509.1">
    <property type="nucleotide sequence ID" value="NZ_DF196823.1"/>
</dbReference>
<gene>
    <name evidence="9" type="ORF">PLEI_4285</name>
</gene>
<organism evidence="9 10">
    <name type="scientific">Photobacterium leiognathi lrivu.4.1</name>
    <dbReference type="NCBI Taxonomy" id="1248232"/>
    <lineage>
        <taxon>Bacteria</taxon>
        <taxon>Pseudomonadati</taxon>
        <taxon>Pseudomonadota</taxon>
        <taxon>Gammaproteobacteria</taxon>
        <taxon>Vibrionales</taxon>
        <taxon>Vibrionaceae</taxon>
        <taxon>Photobacterium</taxon>
    </lineage>
</organism>
<reference evidence="10" key="1">
    <citation type="submission" date="2012-12" db="EMBL/GenBank/DDBJ databases">
        <title>Genome Sequence of Photobacterium leiognathi lrivu.4.1.</title>
        <authorList>
            <person name="Urbanczyk H."/>
            <person name="Ogura Y."/>
            <person name="Hayashi T."/>
            <person name="Dunlap P.V."/>
        </authorList>
    </citation>
    <scope>NUCLEOTIDE SEQUENCE [LARGE SCALE GENOMIC DNA]</scope>
    <source>
        <strain evidence="10">lrivu.4.1</strain>
    </source>
</reference>
<keyword evidence="4 7" id="KW-1133">Transmembrane helix</keyword>
<accession>V5ES57</accession>
<feature type="transmembrane region" description="Helical" evidence="7">
    <location>
        <begin position="59"/>
        <end position="82"/>
    </location>
</feature>
<sequence>MIEQRHKTIAIFVNILTLAVIAISVFYVKVNWLLLLSSLILIIINGILLLFNRKYAVNVAIYSQLAVLFISCLFSVDAIYELLTSDLSYTFRDILLTIAFGLMAYLNIYFMAPMLKVKNTLDDRQSYHLYSFLLAIPITLFLLMQMHIYKDVYFGFVSEKFLERGIIPPLTLMLFNWCVIDSISLWFNSKLNILKLNKENRSNALYYWKSFKEKYYNSDAKDAYISQLHDSHERLFQIPNFINWAIPILGFIGTVLGISLSSSSIQKLMSIDGSINDISQGISQAIAPLGIAFDTTLIALTLGIVSTFFTMMSSNSNYKFISELEVKLGRVKND</sequence>
<dbReference type="Pfam" id="PF01618">
    <property type="entry name" value="MotA_ExbB"/>
    <property type="match status" value="1"/>
</dbReference>